<evidence type="ECO:0008006" key="3">
    <source>
        <dbReference type="Google" id="ProtNLM"/>
    </source>
</evidence>
<dbReference type="EMBL" id="JAYDYQ010001087">
    <property type="protein sequence ID" value="KAK4491346.1"/>
    <property type="molecule type" value="Genomic_DNA"/>
</dbReference>
<proteinExistence type="predicted"/>
<reference evidence="1 2" key="1">
    <citation type="journal article" date="2023" name="bioRxiv">
        <title>Genome report: Whole genome sequence and annotation of Penstemon davidsonii.</title>
        <authorList>
            <person name="Ostevik K.L."/>
            <person name="Alabady M."/>
            <person name="Zhang M."/>
            <person name="Rausher M.D."/>
        </authorList>
    </citation>
    <scope>NUCLEOTIDE SEQUENCE [LARGE SCALE GENOMIC DNA]</scope>
    <source>
        <strain evidence="1">DNT005</strain>
        <tissue evidence="1">Whole leaf</tissue>
    </source>
</reference>
<dbReference type="Proteomes" id="UP001291926">
    <property type="component" value="Unassembled WGS sequence"/>
</dbReference>
<gene>
    <name evidence="1" type="ORF">RD792_002082</name>
</gene>
<keyword evidence="2" id="KW-1185">Reference proteome</keyword>
<protein>
    <recommendedName>
        <fullName evidence="3">CNH domain-containing protein</fullName>
    </recommendedName>
</protein>
<evidence type="ECO:0000313" key="1">
    <source>
        <dbReference type="EMBL" id="KAK4491346.1"/>
    </source>
</evidence>
<evidence type="ECO:0000313" key="2">
    <source>
        <dbReference type="Proteomes" id="UP001291926"/>
    </source>
</evidence>
<accession>A0ABR0DQS6</accession>
<organism evidence="1 2">
    <name type="scientific">Penstemon davidsonii</name>
    <dbReference type="NCBI Taxonomy" id="160366"/>
    <lineage>
        <taxon>Eukaryota</taxon>
        <taxon>Viridiplantae</taxon>
        <taxon>Streptophyta</taxon>
        <taxon>Embryophyta</taxon>
        <taxon>Tracheophyta</taxon>
        <taxon>Spermatophyta</taxon>
        <taxon>Magnoliopsida</taxon>
        <taxon>eudicotyledons</taxon>
        <taxon>Gunneridae</taxon>
        <taxon>Pentapetalae</taxon>
        <taxon>asterids</taxon>
        <taxon>lamiids</taxon>
        <taxon>Lamiales</taxon>
        <taxon>Plantaginaceae</taxon>
        <taxon>Cheloneae</taxon>
        <taxon>Penstemon</taxon>
    </lineage>
</organism>
<comment type="caution">
    <text evidence="1">The sequence shown here is derived from an EMBL/GenBank/DDBJ whole genome shotgun (WGS) entry which is preliminary data.</text>
</comment>
<sequence>MAVKPKPRILEPIAKSAVDSRNSPIKSLVLSKLSDEQTLIYVGTLSGALLLYSIRYSQSAPAEISFLNRIIIPSTGIGLNSIHPVVEIGKIIVHSDGFLFLLDASLAEPAKRVSLLKGVTASCRRIRSHKYGSNLYNDGGSHTG</sequence>
<name>A0ABR0DQS6_9LAMI</name>